<dbReference type="AlphaFoldDB" id="Q1QQL7"/>
<evidence type="ECO:0000313" key="3">
    <source>
        <dbReference type="Proteomes" id="UP000001953"/>
    </source>
</evidence>
<name>Q1QQL7_NITHX</name>
<dbReference type="HOGENOM" id="CLU_1413872_0_0_5"/>
<dbReference type="Proteomes" id="UP000001953">
    <property type="component" value="Chromosome"/>
</dbReference>
<reference evidence="2 3" key="1">
    <citation type="submission" date="2006-03" db="EMBL/GenBank/DDBJ databases">
        <title>Complete sequence of chromosome of Nitrobacter hamburgensis X14.</title>
        <authorList>
            <consortium name="US DOE Joint Genome Institute"/>
            <person name="Copeland A."/>
            <person name="Lucas S."/>
            <person name="Lapidus A."/>
            <person name="Barry K."/>
            <person name="Detter J.C."/>
            <person name="Glavina del Rio T."/>
            <person name="Hammon N."/>
            <person name="Israni S."/>
            <person name="Dalin E."/>
            <person name="Tice H."/>
            <person name="Pitluck S."/>
            <person name="Chain P."/>
            <person name="Malfatti S."/>
            <person name="Shin M."/>
            <person name="Vergez L."/>
            <person name="Schmutz J."/>
            <person name="Larimer F."/>
            <person name="Land M."/>
            <person name="Hauser L."/>
            <person name="Kyrpides N."/>
            <person name="Ivanova N."/>
            <person name="Ward B."/>
            <person name="Arp D."/>
            <person name="Klotz M."/>
            <person name="Stein L."/>
            <person name="O'Mullan G."/>
            <person name="Starkenburg S."/>
            <person name="Sayavedra L."/>
            <person name="Poret-Peterson A.T."/>
            <person name="Gentry M.E."/>
            <person name="Bruce D."/>
            <person name="Richardson P."/>
        </authorList>
    </citation>
    <scope>NUCLEOTIDE SEQUENCE [LARGE SCALE GENOMIC DNA]</scope>
    <source>
        <strain evidence="3">DSM 10229 / NCIMB 13809 / X14</strain>
    </source>
</reference>
<protein>
    <submittedName>
        <fullName evidence="2">Uncharacterized protein</fullName>
    </submittedName>
</protein>
<dbReference type="OrthoDB" id="8454848at2"/>
<proteinExistence type="predicted"/>
<dbReference type="STRING" id="323097.Nham_0591"/>
<dbReference type="RefSeq" id="WP_011509184.1">
    <property type="nucleotide sequence ID" value="NC_007964.1"/>
</dbReference>
<accession>Q1QQL7</accession>
<evidence type="ECO:0000313" key="2">
    <source>
        <dbReference type="EMBL" id="ABE61480.1"/>
    </source>
</evidence>
<dbReference type="KEGG" id="nha:Nham_0591"/>
<dbReference type="eggNOG" id="ENOG5033NVH">
    <property type="taxonomic scope" value="Bacteria"/>
</dbReference>
<organism evidence="2 3">
    <name type="scientific">Nitrobacter hamburgensis (strain DSM 10229 / NCIMB 13809 / X14)</name>
    <dbReference type="NCBI Taxonomy" id="323097"/>
    <lineage>
        <taxon>Bacteria</taxon>
        <taxon>Pseudomonadati</taxon>
        <taxon>Pseudomonadota</taxon>
        <taxon>Alphaproteobacteria</taxon>
        <taxon>Hyphomicrobiales</taxon>
        <taxon>Nitrobacteraceae</taxon>
        <taxon>Nitrobacter</taxon>
    </lineage>
</organism>
<sequence>MTNWLKPYSKLPATRATALPAKQDFNAKLAAFKKAHGFRERYTMLCHCSRHGRPFEVVFERASEADRFTVSAVNKLAEHAGGGSSAAPQEKRFDVKQFNTSGWHCAWCSAQSWIHCHCGRNNCDYRFRQTGGTLYKCEPGCGATGDIVPMTEIAASAASGAPASMKGRGASALPSTNRTSLPRPDLPRLTGK</sequence>
<evidence type="ECO:0000256" key="1">
    <source>
        <dbReference type="SAM" id="MobiDB-lite"/>
    </source>
</evidence>
<dbReference type="EMBL" id="CP000319">
    <property type="protein sequence ID" value="ABE61480.1"/>
    <property type="molecule type" value="Genomic_DNA"/>
</dbReference>
<gene>
    <name evidence="2" type="ordered locus">Nham_0591</name>
</gene>
<keyword evidence="3" id="KW-1185">Reference proteome</keyword>
<feature type="region of interest" description="Disordered" evidence="1">
    <location>
        <begin position="159"/>
        <end position="192"/>
    </location>
</feature>